<evidence type="ECO:0000256" key="1">
    <source>
        <dbReference type="SAM" id="SignalP"/>
    </source>
</evidence>
<dbReference type="EMBL" id="RRZA01000006">
    <property type="protein sequence ID" value="MBE0456510.1"/>
    <property type="molecule type" value="Genomic_DNA"/>
</dbReference>
<feature type="chain" id="PRO_5046776204" description="DUF3019 domain-containing protein" evidence="1">
    <location>
        <begin position="24"/>
        <end position="141"/>
    </location>
</feature>
<feature type="signal peptide" evidence="1">
    <location>
        <begin position="1"/>
        <end position="23"/>
    </location>
</feature>
<accession>A0ABR9FI59</accession>
<proteinExistence type="predicted"/>
<dbReference type="RefSeq" id="WP_192540716.1">
    <property type="nucleotide sequence ID" value="NZ_RRZA01000006.1"/>
</dbReference>
<dbReference type="Proteomes" id="UP000707245">
    <property type="component" value="Unassembled WGS sequence"/>
</dbReference>
<keyword evidence="1" id="KW-0732">Signal</keyword>
<evidence type="ECO:0000313" key="2">
    <source>
        <dbReference type="EMBL" id="MBE0456510.1"/>
    </source>
</evidence>
<evidence type="ECO:0000313" key="3">
    <source>
        <dbReference type="Proteomes" id="UP000707245"/>
    </source>
</evidence>
<keyword evidence="3" id="KW-1185">Reference proteome</keyword>
<comment type="caution">
    <text evidence="2">The sequence shown here is derived from an EMBL/GenBank/DDBJ whole genome shotgun (WGS) entry which is preliminary data.</text>
</comment>
<name>A0ABR9FI59_9GAMM</name>
<gene>
    <name evidence="2" type="ORF">EI167_03400</name>
</gene>
<reference evidence="2 3" key="1">
    <citation type="submission" date="2020-07" db="EMBL/GenBank/DDBJ databases">
        <title>Halophilic bacteria isolated from french cheeses.</title>
        <authorList>
            <person name="Kothe C.I."/>
            <person name="Farah-Kraiem B."/>
            <person name="Renault P."/>
            <person name="Dridi B."/>
        </authorList>
    </citation>
    <scope>NUCLEOTIDE SEQUENCE [LARGE SCALE GENOMIC DNA]</scope>
    <source>
        <strain evidence="2 3">FME14</strain>
    </source>
</reference>
<protein>
    <recommendedName>
        <fullName evidence="4">DUF3019 domain-containing protein</fullName>
    </recommendedName>
</protein>
<sequence length="141" mass="15541">MVLGNIGLKIRLLSLLTSFMLVACVKADVKLDSEKCIVSKGKQSIKLQLAAPCSLVKADNKGHNFFLYEDVRVYVIAGAPASIDELSRWSVKAEDECTLQSQAIFISDNKLTSSTVRDKGLTCPRIGLDEKIYLDFLKESV</sequence>
<evidence type="ECO:0008006" key="4">
    <source>
        <dbReference type="Google" id="ProtNLM"/>
    </source>
</evidence>
<organism evidence="2 3">
    <name type="scientific">Pseudoalteromonas prydzensis</name>
    <dbReference type="NCBI Taxonomy" id="182141"/>
    <lineage>
        <taxon>Bacteria</taxon>
        <taxon>Pseudomonadati</taxon>
        <taxon>Pseudomonadota</taxon>
        <taxon>Gammaproteobacteria</taxon>
        <taxon>Alteromonadales</taxon>
        <taxon>Pseudoalteromonadaceae</taxon>
        <taxon>Pseudoalteromonas</taxon>
    </lineage>
</organism>